<name>A0A166NXU0_9PEZI</name>
<dbReference type="PANTHER" id="PTHR43775">
    <property type="entry name" value="FATTY ACID SYNTHASE"/>
    <property type="match status" value="1"/>
</dbReference>
<dbReference type="EMBL" id="LFIV01000187">
    <property type="protein sequence ID" value="KZL66168.1"/>
    <property type="molecule type" value="Genomic_DNA"/>
</dbReference>
<dbReference type="InterPro" id="IPR029058">
    <property type="entry name" value="AB_hydrolase_fold"/>
</dbReference>
<evidence type="ECO:0000313" key="10">
    <source>
        <dbReference type="Proteomes" id="UP000076552"/>
    </source>
</evidence>
<dbReference type="SUPFAM" id="SSF53901">
    <property type="entry name" value="Thiolase-like"/>
    <property type="match status" value="1"/>
</dbReference>
<dbReference type="InterPro" id="IPR016039">
    <property type="entry name" value="Thiolase-like"/>
</dbReference>
<reference evidence="9 10" key="1">
    <citation type="submission" date="2015-06" db="EMBL/GenBank/DDBJ databases">
        <title>Survival trade-offs in plant roots during colonization by closely related pathogenic and mutualistic fungi.</title>
        <authorList>
            <person name="Hacquard S."/>
            <person name="Kracher B."/>
            <person name="Hiruma K."/>
            <person name="Weinman A."/>
            <person name="Muench P."/>
            <person name="Garrido Oter R."/>
            <person name="Ver Loren van Themaat E."/>
            <person name="Dallerey J.-F."/>
            <person name="Damm U."/>
            <person name="Henrissat B."/>
            <person name="Lespinet O."/>
            <person name="Thon M."/>
            <person name="Kemen E."/>
            <person name="McHardy A.C."/>
            <person name="Schulze-Lefert P."/>
            <person name="O'Connell R.J."/>
        </authorList>
    </citation>
    <scope>NUCLEOTIDE SEQUENCE [LARGE SCALE GENOMIC DNA]</scope>
    <source>
        <strain evidence="9 10">0861</strain>
    </source>
</reference>
<dbReference type="InterPro" id="IPR020841">
    <property type="entry name" value="PKS_Beta-ketoAc_synthase_dom"/>
</dbReference>
<evidence type="ECO:0000259" key="8">
    <source>
        <dbReference type="PROSITE" id="PS52019"/>
    </source>
</evidence>
<evidence type="ECO:0000259" key="6">
    <source>
        <dbReference type="PROSITE" id="PS50075"/>
    </source>
</evidence>
<dbReference type="InterPro" id="IPR050091">
    <property type="entry name" value="PKS_NRPS_Biosynth_Enz"/>
</dbReference>
<evidence type="ECO:0000256" key="2">
    <source>
        <dbReference type="ARBA" id="ARBA00022553"/>
    </source>
</evidence>
<dbReference type="Gene3D" id="1.10.1200.10">
    <property type="entry name" value="ACP-like"/>
    <property type="match status" value="2"/>
</dbReference>
<protein>
    <submittedName>
        <fullName evidence="9">Polyketide synthase</fullName>
    </submittedName>
</protein>
<dbReference type="InterPro" id="IPR001031">
    <property type="entry name" value="Thioesterase"/>
</dbReference>
<evidence type="ECO:0000256" key="3">
    <source>
        <dbReference type="ARBA" id="ARBA00022679"/>
    </source>
</evidence>
<dbReference type="GO" id="GO:0044550">
    <property type="term" value="P:secondary metabolite biosynthetic process"/>
    <property type="evidence" value="ECO:0007669"/>
    <property type="project" value="TreeGrafter"/>
</dbReference>
<dbReference type="SUPFAM" id="SSF47336">
    <property type="entry name" value="ACP-like"/>
    <property type="match status" value="2"/>
</dbReference>
<dbReference type="Pfam" id="PF02801">
    <property type="entry name" value="Ketoacyl-synt_C"/>
    <property type="match status" value="1"/>
</dbReference>
<dbReference type="Proteomes" id="UP000076552">
    <property type="component" value="Unassembled WGS sequence"/>
</dbReference>
<dbReference type="Gene3D" id="3.40.47.10">
    <property type="match status" value="1"/>
</dbReference>
<dbReference type="InterPro" id="IPR001227">
    <property type="entry name" value="Ac_transferase_dom_sf"/>
</dbReference>
<dbReference type="InterPro" id="IPR009081">
    <property type="entry name" value="PP-bd_ACP"/>
</dbReference>
<dbReference type="SMART" id="SM00825">
    <property type="entry name" value="PKS_KS"/>
    <property type="match status" value="1"/>
</dbReference>
<dbReference type="Gene3D" id="3.10.129.110">
    <property type="entry name" value="Polyketide synthase dehydratase"/>
    <property type="match status" value="2"/>
</dbReference>
<evidence type="ECO:0000313" key="9">
    <source>
        <dbReference type="EMBL" id="KZL66168.1"/>
    </source>
</evidence>
<dbReference type="PROSITE" id="PS50075">
    <property type="entry name" value="CARRIER"/>
    <property type="match status" value="2"/>
</dbReference>
<dbReference type="PROSITE" id="PS52004">
    <property type="entry name" value="KS3_2"/>
    <property type="match status" value="1"/>
</dbReference>
<feature type="region of interest" description="C-terminal hotdog fold" evidence="4">
    <location>
        <begin position="716"/>
        <end position="863"/>
    </location>
</feature>
<dbReference type="PROSITE" id="PS00012">
    <property type="entry name" value="PHOSPHOPANTETHEINE"/>
    <property type="match status" value="2"/>
</dbReference>
<dbReference type="Pfam" id="PF00550">
    <property type="entry name" value="PP-binding"/>
    <property type="match status" value="2"/>
</dbReference>
<feature type="domain" description="Ketosynthase family 3 (KS3)" evidence="7">
    <location>
        <begin position="1"/>
        <end position="218"/>
    </location>
</feature>
<keyword evidence="10" id="KW-1185">Reference proteome</keyword>
<keyword evidence="3" id="KW-0808">Transferase</keyword>
<dbReference type="InterPro" id="IPR036736">
    <property type="entry name" value="ACP-like_sf"/>
</dbReference>
<dbReference type="Pfam" id="PF00975">
    <property type="entry name" value="Thioesterase"/>
    <property type="match status" value="1"/>
</dbReference>
<dbReference type="Gene3D" id="3.40.366.10">
    <property type="entry name" value="Malonyl-Coenzyme A Acyl Carrier Protein, domain 2"/>
    <property type="match status" value="2"/>
</dbReference>
<evidence type="ECO:0000256" key="4">
    <source>
        <dbReference type="PROSITE-ProRule" id="PRU01363"/>
    </source>
</evidence>
<keyword evidence="2" id="KW-0597">Phosphoprotein</keyword>
<dbReference type="Gene3D" id="3.30.70.3290">
    <property type="match status" value="1"/>
</dbReference>
<dbReference type="SUPFAM" id="SSF53474">
    <property type="entry name" value="alpha/beta-Hydrolases"/>
    <property type="match status" value="1"/>
</dbReference>
<comment type="caution">
    <text evidence="9">The sequence shown here is derived from an EMBL/GenBank/DDBJ whole genome shotgun (WGS) entry which is preliminary data.</text>
</comment>
<dbReference type="InterPro" id="IPR042104">
    <property type="entry name" value="PKS_dehydratase_sf"/>
</dbReference>
<feature type="domain" description="Carrier" evidence="6">
    <location>
        <begin position="1037"/>
        <end position="1113"/>
    </location>
</feature>
<dbReference type="GO" id="GO:0004312">
    <property type="term" value="F:fatty acid synthase activity"/>
    <property type="evidence" value="ECO:0007669"/>
    <property type="project" value="TreeGrafter"/>
</dbReference>
<dbReference type="GO" id="GO:0006633">
    <property type="term" value="P:fatty acid biosynthetic process"/>
    <property type="evidence" value="ECO:0007669"/>
    <property type="project" value="TreeGrafter"/>
</dbReference>
<dbReference type="InterPro" id="IPR006162">
    <property type="entry name" value="Ppantetheine_attach_site"/>
</dbReference>
<feature type="active site" description="Proton acceptor; for dehydratase activity" evidence="4">
    <location>
        <position position="605"/>
    </location>
</feature>
<dbReference type="InterPro" id="IPR014031">
    <property type="entry name" value="Ketoacyl_synth_C"/>
</dbReference>
<organism evidence="9 10">
    <name type="scientific">Colletotrichum tofieldiae</name>
    <dbReference type="NCBI Taxonomy" id="708197"/>
    <lineage>
        <taxon>Eukaryota</taxon>
        <taxon>Fungi</taxon>
        <taxon>Dikarya</taxon>
        <taxon>Ascomycota</taxon>
        <taxon>Pezizomycotina</taxon>
        <taxon>Sordariomycetes</taxon>
        <taxon>Hypocreomycetidae</taxon>
        <taxon>Glomerellales</taxon>
        <taxon>Glomerellaceae</taxon>
        <taxon>Colletotrichum</taxon>
        <taxon>Colletotrichum spaethianum species complex</taxon>
    </lineage>
</organism>
<dbReference type="InterPro" id="IPR049900">
    <property type="entry name" value="PKS_mFAS_DH"/>
</dbReference>
<dbReference type="Pfam" id="PF00698">
    <property type="entry name" value="Acyl_transf_1"/>
    <property type="match status" value="1"/>
</dbReference>
<keyword evidence="1" id="KW-0596">Phosphopantetheine</keyword>
<evidence type="ECO:0000256" key="1">
    <source>
        <dbReference type="ARBA" id="ARBA00022450"/>
    </source>
</evidence>
<feature type="domain" description="PKS/mFAS DH" evidence="8">
    <location>
        <begin position="569"/>
        <end position="863"/>
    </location>
</feature>
<feature type="region of interest" description="Disordered" evidence="5">
    <location>
        <begin position="1092"/>
        <end position="1133"/>
    </location>
</feature>
<dbReference type="SMART" id="SM01294">
    <property type="entry name" value="PKS_PP_betabranch"/>
    <property type="match status" value="1"/>
</dbReference>
<dbReference type="SUPFAM" id="SSF52151">
    <property type="entry name" value="FabD/lysophospholipase-like"/>
    <property type="match status" value="1"/>
</dbReference>
<dbReference type="InterPro" id="IPR014043">
    <property type="entry name" value="Acyl_transferase_dom"/>
</dbReference>
<dbReference type="PANTHER" id="PTHR43775:SF37">
    <property type="entry name" value="SI:DKEY-61P9.11"/>
    <property type="match status" value="1"/>
</dbReference>
<accession>A0A166NXU0</accession>
<dbReference type="GO" id="GO:0031177">
    <property type="term" value="F:phosphopantetheine binding"/>
    <property type="evidence" value="ECO:0007669"/>
    <property type="project" value="InterPro"/>
</dbReference>
<dbReference type="CDD" id="cd00833">
    <property type="entry name" value="PKS"/>
    <property type="match status" value="1"/>
</dbReference>
<dbReference type="SMART" id="SM00823">
    <property type="entry name" value="PKS_PP"/>
    <property type="match status" value="2"/>
</dbReference>
<dbReference type="Gene3D" id="3.40.50.1820">
    <property type="entry name" value="alpha/beta hydrolase"/>
    <property type="match status" value="1"/>
</dbReference>
<gene>
    <name evidence="9" type="ORF">CT0861_02999</name>
</gene>
<feature type="domain" description="Carrier" evidence="6">
    <location>
        <begin position="918"/>
        <end position="995"/>
    </location>
</feature>
<feature type="active site" description="Proton donor; for dehydratase activity" evidence="4">
    <location>
        <position position="777"/>
    </location>
</feature>
<evidence type="ECO:0000259" key="7">
    <source>
        <dbReference type="PROSITE" id="PS52004"/>
    </source>
</evidence>
<feature type="region of interest" description="N-terminal hotdog fold" evidence="4">
    <location>
        <begin position="569"/>
        <end position="699"/>
    </location>
</feature>
<dbReference type="InterPro" id="IPR020806">
    <property type="entry name" value="PKS_PP-bd"/>
</dbReference>
<dbReference type="STRING" id="708197.A0A166NXU0"/>
<feature type="compositionally biased region" description="Low complexity" evidence="5">
    <location>
        <begin position="1108"/>
        <end position="1119"/>
    </location>
</feature>
<dbReference type="InterPro" id="IPR016035">
    <property type="entry name" value="Acyl_Trfase/lysoPLipase"/>
</dbReference>
<dbReference type="PROSITE" id="PS52019">
    <property type="entry name" value="PKS_MFAS_DH"/>
    <property type="match status" value="1"/>
</dbReference>
<dbReference type="SMART" id="SM00827">
    <property type="entry name" value="PKS_AT"/>
    <property type="match status" value="1"/>
</dbReference>
<evidence type="ECO:0000256" key="5">
    <source>
        <dbReference type="SAM" id="MobiDB-lite"/>
    </source>
</evidence>
<sequence>MTSAKRVSPLQRGCKSYRADADGHCRGKFVGAFVLKRYEDAVASNDNILAVVLSSARNHSGNAISITHSDHEAQEHLMAEVLRKAHLEPSDISYVEMHGTGTQVGDYAEMTAVSNALGRGRRKDPLRVGSIKANAGHGEAGAGAAAVIKAIMMFERSIIPPQAGLPGQLNPRFPPLSELNVEIPTKINEFKAASGRPRRILLNNFDASGGNTCLLLEEPPSRETTSEVEFELPSRYTVVTSAKSLKSHEMNKQRLLAYIKSQPNARLEDLAFTANIKVAADSIPNSGARSPVVFAFSGQGKLHAGMGAALYRNIPAFREKMNNCVRICESFGFPSFIYIISNPTIKVAERPASETQLAILLKDYPSTSVSCINGPTAIVMSGPAGDVLSLQATLRTRKISSTVLPLPYAFHSGQMDPVLDDFAALARTVPFSVPKIPFTSTLLGEVISQANRIDEQYLIRQTREAVDFVGGIQAIDAKLGDCLWLELGPASVLIDLAAAILPSQTPGKTRMASSLKSGGSPWISISTALAAAYESQQDVDWAGFYAPYAIRLRLIRLPSYAFDLKNYWRPFPARAVTEGAKAPVTAVADSSPTLLTPPLSTCLHHVVHESASLVKFRSSLSEPQLKALIDGHRLMDVPISLACVLGEMAMTAAAYVFKRVGHKDLKDIRLGTRDCVFLRPVSVDTRRVDQTVSITAEILNGPEGIAEIKMFSDAQEGSGLAAAQVKVHIASPKQLHGEWSKRIVDVFLSPDMQEGVAEVVLAPTPKSSFTLNPYWVDSLTHLAGFLVNGDPAKSADSLFMMNSYDSHNIVEPLEPDLPYTVYTRVISREKKSAVVNVYVFREERLIMQNLGLHLQEIPTSLIARMIGIQDFNISPGAPVPRSVARGINSPVAISDRITSAMVEVRPAQPQARKLEADLNKVSLVDTLLSTIAQETGCEMSDLTTSTKLAGLGVDSIMAIQIAENLQAKLGLEVGASLFHEHPSIGELQTALVLRTALTPGRVEIQKQDTLLPTQSNGISGALSSALSVNSSPVGGHSGLFEVLLSNIATETGAETSDTEGDFTTLSDLGVDSIMAMQITTAVREQTGIDIHPSDQQQQEPKPAHLADGSSKTTSGSVSVELVRTPSPATSEPVMVDASTIPTTHSLQPTSAPAGAESLASVATPKVSVVLMQGRKASGHVPLFMFPDGAGGASTYMYLKRFRNDRPLYVLESPYLHNPQEFTVGVEEVSTLFKQAVLDVYPSGNFLLAGYSGGAIYAYETARQLIEDGHVVQGLLLFDMAVPRLRPDPGMPPAISLLLPPAMVKARNWADPIIMRNQQVHMAQMVRTVAEYNPVPMPPGRWPRRTWLTWCKRGIIERHDDDARRQLRQSGILTEAIPNFMEDPAVGPFAWAIPPGKPLGPNGWDELVGNVRCTSIDADHFTMIIPPDVAKFQKALEDALVYSIDD</sequence>
<proteinExistence type="predicted"/>